<evidence type="ECO:0008006" key="4">
    <source>
        <dbReference type="Google" id="ProtNLM"/>
    </source>
</evidence>
<evidence type="ECO:0000313" key="3">
    <source>
        <dbReference type="Proteomes" id="UP000006324"/>
    </source>
</evidence>
<dbReference type="EMBL" id="AHNQ02000019">
    <property type="protein sequence ID" value="EKO25914.1"/>
    <property type="molecule type" value="Genomic_DNA"/>
</dbReference>
<reference evidence="2 3" key="1">
    <citation type="submission" date="2012-09" db="EMBL/GenBank/DDBJ databases">
        <authorList>
            <person name="Harkins D.M."/>
            <person name="Durkin A.S."/>
            <person name="Brinkac L.M."/>
            <person name="Selengut J.D."/>
            <person name="Sanka R."/>
            <person name="DePew J."/>
            <person name="Purushe J."/>
            <person name="Chanthongthip A."/>
            <person name="Lattana O."/>
            <person name="Phetsouvanh R."/>
            <person name="Newton P.N."/>
            <person name="Vinetz J.M."/>
            <person name="Sutton G.G."/>
            <person name="Nelson W.C."/>
            <person name="Fouts D.E."/>
        </authorList>
    </citation>
    <scope>NUCLEOTIDE SEQUENCE [LARGE SCALE GENOMIC DNA]</scope>
    <source>
        <strain evidence="2 3">UI 12621</strain>
    </source>
</reference>
<keyword evidence="1" id="KW-1133">Transmembrane helix</keyword>
<evidence type="ECO:0000256" key="1">
    <source>
        <dbReference type="SAM" id="Phobius"/>
    </source>
</evidence>
<accession>A0A0F6HC86</accession>
<keyword evidence="1" id="KW-0812">Transmembrane</keyword>
<comment type="caution">
    <text evidence="2">The sequence shown here is derived from an EMBL/GenBank/DDBJ whole genome shotgun (WGS) entry which is preliminary data.</text>
</comment>
<dbReference type="AlphaFoldDB" id="A0A0F6HC86"/>
<dbReference type="Proteomes" id="UP000006324">
    <property type="component" value="Unassembled WGS sequence"/>
</dbReference>
<sequence>MATFGEITLLVYGFFIFCFYIFVIVSPKPGSRLRSIN</sequence>
<evidence type="ECO:0000313" key="2">
    <source>
        <dbReference type="EMBL" id="EKO25914.1"/>
    </source>
</evidence>
<gene>
    <name evidence="2" type="ORF">LEP1GSC104_1632</name>
</gene>
<name>A0A0F6HC86_LEPIR</name>
<proteinExistence type="predicted"/>
<organism evidence="2 3">
    <name type="scientific">Leptospira interrogans str. UI 12621</name>
    <dbReference type="NCBI Taxonomy" id="1049937"/>
    <lineage>
        <taxon>Bacteria</taxon>
        <taxon>Pseudomonadati</taxon>
        <taxon>Spirochaetota</taxon>
        <taxon>Spirochaetia</taxon>
        <taxon>Leptospirales</taxon>
        <taxon>Leptospiraceae</taxon>
        <taxon>Leptospira</taxon>
    </lineage>
</organism>
<protein>
    <recommendedName>
        <fullName evidence="4">Photosystem II reaction center protein T</fullName>
    </recommendedName>
</protein>
<feature type="transmembrane region" description="Helical" evidence="1">
    <location>
        <begin position="6"/>
        <end position="25"/>
    </location>
</feature>
<keyword evidence="1" id="KW-0472">Membrane</keyword>